<keyword evidence="4" id="KW-0677">Repeat</keyword>
<protein>
    <recommendedName>
        <fullName evidence="15">CLCKB protein</fullName>
    </recommendedName>
</protein>
<dbReference type="FunFam" id="1.10.3080.10:FF:000042">
    <property type="entry name" value="Chloride channel protein"/>
    <property type="match status" value="1"/>
</dbReference>
<dbReference type="PANTHER" id="PTHR45720">
    <property type="entry name" value="CHLORIDE CHANNEL PROTEIN 2"/>
    <property type="match status" value="1"/>
</dbReference>
<dbReference type="GO" id="GO:0005886">
    <property type="term" value="C:plasma membrane"/>
    <property type="evidence" value="ECO:0007669"/>
    <property type="project" value="TreeGrafter"/>
</dbReference>
<feature type="transmembrane region" description="Helical" evidence="12">
    <location>
        <begin position="50"/>
        <end position="72"/>
    </location>
</feature>
<name>A0A8C3CI82_CAIMO</name>
<dbReference type="Pfam" id="PF00654">
    <property type="entry name" value="Voltage_CLC"/>
    <property type="match status" value="1"/>
</dbReference>
<keyword evidence="9" id="KW-0407">Ion channel</keyword>
<reference evidence="13" key="2">
    <citation type="submission" date="2025-08" db="UniProtKB">
        <authorList>
            <consortium name="Ensembl"/>
        </authorList>
    </citation>
    <scope>IDENTIFICATION</scope>
</reference>
<dbReference type="PRINTS" id="PR00762">
    <property type="entry name" value="CLCHANNEL"/>
</dbReference>
<dbReference type="SUPFAM" id="SSF81340">
    <property type="entry name" value="Clc chloride channel"/>
    <property type="match status" value="1"/>
</dbReference>
<dbReference type="InterPro" id="IPR050970">
    <property type="entry name" value="Cl_channel_volt-gated"/>
</dbReference>
<dbReference type="Ensembl" id="ENSCMMT00000021252.1">
    <property type="protein sequence ID" value="ENSCMMP00000019360.1"/>
    <property type="gene ID" value="ENSCMMG00000011212.1"/>
</dbReference>
<evidence type="ECO:0000256" key="12">
    <source>
        <dbReference type="SAM" id="Phobius"/>
    </source>
</evidence>
<evidence type="ECO:0000256" key="4">
    <source>
        <dbReference type="ARBA" id="ARBA00022737"/>
    </source>
</evidence>
<keyword evidence="7" id="KW-0129">CBS domain</keyword>
<evidence type="ECO:0000256" key="6">
    <source>
        <dbReference type="ARBA" id="ARBA00023065"/>
    </source>
</evidence>
<feature type="transmembrane region" description="Helical" evidence="12">
    <location>
        <begin position="261"/>
        <end position="279"/>
    </location>
</feature>
<feature type="compositionally biased region" description="Low complexity" evidence="11">
    <location>
        <begin position="616"/>
        <end position="634"/>
    </location>
</feature>
<feature type="compositionally biased region" description="Basic residues" evidence="11">
    <location>
        <begin position="705"/>
        <end position="714"/>
    </location>
</feature>
<feature type="transmembrane region" description="Helical" evidence="12">
    <location>
        <begin position="398"/>
        <end position="421"/>
    </location>
</feature>
<feature type="transmembrane region" description="Helical" evidence="12">
    <location>
        <begin position="369"/>
        <end position="392"/>
    </location>
</feature>
<feature type="transmembrane region" description="Helical" evidence="12">
    <location>
        <begin position="299"/>
        <end position="318"/>
    </location>
</feature>
<keyword evidence="8 12" id="KW-0472">Membrane</keyword>
<dbReference type="InterPro" id="IPR014743">
    <property type="entry name" value="Cl-channel_core"/>
</dbReference>
<organism evidence="13 14">
    <name type="scientific">Cairina moschata</name>
    <name type="common">Muscovy duck</name>
    <dbReference type="NCBI Taxonomy" id="8855"/>
    <lineage>
        <taxon>Eukaryota</taxon>
        <taxon>Metazoa</taxon>
        <taxon>Chordata</taxon>
        <taxon>Craniata</taxon>
        <taxon>Vertebrata</taxon>
        <taxon>Euteleostomi</taxon>
        <taxon>Archelosauria</taxon>
        <taxon>Archosauria</taxon>
        <taxon>Dinosauria</taxon>
        <taxon>Saurischia</taxon>
        <taxon>Theropoda</taxon>
        <taxon>Coelurosauria</taxon>
        <taxon>Aves</taxon>
        <taxon>Neognathae</taxon>
        <taxon>Galloanserae</taxon>
        <taxon>Anseriformes</taxon>
        <taxon>Anatidae</taxon>
        <taxon>Anatinae</taxon>
        <taxon>Cairina</taxon>
    </lineage>
</organism>
<evidence type="ECO:0000256" key="10">
    <source>
        <dbReference type="ARBA" id="ARBA00023214"/>
    </source>
</evidence>
<sequence length="714" mass="76480">PCGDTGLERGQAGGCGSTLRIWRPCPKARRRLRGCLELVKRQLFRVGEDWYFLFVLGVLMALISFMMDLIVFRLYEAHRWLYQEVGDYLVLKYLSWTIYPVAMAAFSTGFSQSITPHSGGSGIPELKTILTGVVLEEYLAIKNFGAKVVGLTCTLACGSTIFLGKVGPFVHLSAMAAAYLGKMRTSVMREYEDKFKQNEMLVAAQAVGVATVFGAPISGVLFSIEVMSSHFAVRDYWRGFFAATCGAFMFRLLAVFNSDTSWAICGAIACAYLFCQRWLLAAVRENRLTGRLLATDKPLYSALVVLLLASITFPPGLGQLMASRLSMKEHLISLFDNRTWGVLAQNASVPPAVPGDPQRLWQEWSHPSATIFGTLAFFLLMKFWMLTLATTLPLPAGYFMPIFIYGAAIGRLIGEVVALLFPHGLRVEATTHPIVPGGYALAGAAAFSGAVTHSISTALLVCEATGHLAHVLPVVLAVLVANAIAQKCQPSFYDGTIIVKKLPYLPRIRSRHMASYRVVVEEFMDRRVVAVAKGDGFEEVLAALSATTDGEYPVVESAGRVRAARGHGGRGDTSPGGRGDTSPGSCPPRVTHAGGHRQPSPAGRLPAEPRAPPGAPRATAGEGEPEAPAAPKGEVFPPKKINASPSAHPCSQPPWGQLGTTAPSSPSCCSSHPGPRCTRFGVGAGGTKPPVPQILALSPCAPTPPRRHTTSSSC</sequence>
<evidence type="ECO:0000256" key="3">
    <source>
        <dbReference type="ARBA" id="ARBA00022692"/>
    </source>
</evidence>
<comment type="subcellular location">
    <subcellularLocation>
        <location evidence="1">Membrane</location>
        <topology evidence="1">Multi-pass membrane protein</topology>
    </subcellularLocation>
</comment>
<feature type="transmembrane region" description="Helical" evidence="12">
    <location>
        <begin position="201"/>
        <end position="224"/>
    </location>
</feature>
<reference evidence="13" key="1">
    <citation type="submission" date="2018-09" db="EMBL/GenBank/DDBJ databases">
        <title>Common duck and Muscovy duck high density SNP chip.</title>
        <authorList>
            <person name="Vignal A."/>
            <person name="Thebault N."/>
            <person name="Warren W.C."/>
        </authorList>
    </citation>
    <scope>NUCLEOTIDE SEQUENCE [LARGE SCALE GENOMIC DNA]</scope>
</reference>
<feature type="transmembrane region" description="Helical" evidence="12">
    <location>
        <begin position="433"/>
        <end position="455"/>
    </location>
</feature>
<keyword evidence="6" id="KW-0406">Ion transport</keyword>
<evidence type="ECO:0000256" key="8">
    <source>
        <dbReference type="ARBA" id="ARBA00023136"/>
    </source>
</evidence>
<dbReference type="PANTHER" id="PTHR45720:SF3">
    <property type="entry name" value="CHLORIDE CHANNEL PROTEIN CLC-KB"/>
    <property type="match status" value="1"/>
</dbReference>
<keyword evidence="14" id="KW-1185">Reference proteome</keyword>
<dbReference type="Gene3D" id="3.10.580.10">
    <property type="entry name" value="CBS-domain"/>
    <property type="match status" value="1"/>
</dbReference>
<feature type="region of interest" description="Disordered" evidence="11">
    <location>
        <begin position="559"/>
        <end position="673"/>
    </location>
</feature>
<proteinExistence type="predicted"/>
<accession>A0A8C3CI82</accession>
<reference evidence="13" key="3">
    <citation type="submission" date="2025-09" db="UniProtKB">
        <authorList>
            <consortium name="Ensembl"/>
        </authorList>
    </citation>
    <scope>IDENTIFICATION</scope>
</reference>
<evidence type="ECO:0000313" key="13">
    <source>
        <dbReference type="Ensembl" id="ENSCMMP00000019360.1"/>
    </source>
</evidence>
<keyword evidence="9" id="KW-0869">Chloride channel</keyword>
<keyword evidence="3 12" id="KW-0812">Transmembrane</keyword>
<keyword evidence="2" id="KW-0813">Transport</keyword>
<dbReference type="InterPro" id="IPR001807">
    <property type="entry name" value="ClC"/>
</dbReference>
<keyword evidence="10" id="KW-0868">Chloride</keyword>
<evidence type="ECO:0000313" key="14">
    <source>
        <dbReference type="Proteomes" id="UP000694556"/>
    </source>
</evidence>
<dbReference type="InterPro" id="IPR046342">
    <property type="entry name" value="CBS_dom_sf"/>
</dbReference>
<feature type="region of interest" description="Disordered" evidence="11">
    <location>
        <begin position="695"/>
        <end position="714"/>
    </location>
</feature>
<evidence type="ECO:0000256" key="1">
    <source>
        <dbReference type="ARBA" id="ARBA00004141"/>
    </source>
</evidence>
<evidence type="ECO:0000256" key="5">
    <source>
        <dbReference type="ARBA" id="ARBA00022989"/>
    </source>
</evidence>
<dbReference type="Proteomes" id="UP000694556">
    <property type="component" value="Chromosome 22"/>
</dbReference>
<dbReference type="FunFam" id="1.10.3080.10:FF:000033">
    <property type="entry name" value="Chloride channel, voltage-sensitive 1"/>
    <property type="match status" value="1"/>
</dbReference>
<feature type="transmembrane region" description="Helical" evidence="12">
    <location>
        <begin position="467"/>
        <end position="485"/>
    </location>
</feature>
<evidence type="ECO:0000256" key="7">
    <source>
        <dbReference type="ARBA" id="ARBA00023122"/>
    </source>
</evidence>
<evidence type="ECO:0008006" key="15">
    <source>
        <dbReference type="Google" id="ProtNLM"/>
    </source>
</evidence>
<dbReference type="Gene3D" id="1.10.3080.10">
    <property type="entry name" value="Clc chloride channel"/>
    <property type="match status" value="1"/>
</dbReference>
<dbReference type="GO" id="GO:0034707">
    <property type="term" value="C:chloride channel complex"/>
    <property type="evidence" value="ECO:0007669"/>
    <property type="project" value="UniProtKB-KW"/>
</dbReference>
<dbReference type="GO" id="GO:0005247">
    <property type="term" value="F:voltage-gated chloride channel activity"/>
    <property type="evidence" value="ECO:0007669"/>
    <property type="project" value="TreeGrafter"/>
</dbReference>
<evidence type="ECO:0000256" key="11">
    <source>
        <dbReference type="SAM" id="MobiDB-lite"/>
    </source>
</evidence>
<dbReference type="AlphaFoldDB" id="A0A8C3CI82"/>
<dbReference type="CDD" id="cd03683">
    <property type="entry name" value="ClC_1_like"/>
    <property type="match status" value="1"/>
</dbReference>
<evidence type="ECO:0000256" key="9">
    <source>
        <dbReference type="ARBA" id="ARBA00023173"/>
    </source>
</evidence>
<feature type="transmembrane region" description="Helical" evidence="12">
    <location>
        <begin position="236"/>
        <end position="254"/>
    </location>
</feature>
<evidence type="ECO:0000256" key="2">
    <source>
        <dbReference type="ARBA" id="ARBA00022448"/>
    </source>
</evidence>
<keyword evidence="5 12" id="KW-1133">Transmembrane helix</keyword>